<dbReference type="PROSITE" id="PS50043">
    <property type="entry name" value="HTH_LUXR_2"/>
    <property type="match status" value="1"/>
</dbReference>
<evidence type="ECO:0000259" key="4">
    <source>
        <dbReference type="PROSITE" id="PS50043"/>
    </source>
</evidence>
<evidence type="ECO:0000313" key="5">
    <source>
        <dbReference type="EMBL" id="MFD2182266.1"/>
    </source>
</evidence>
<proteinExistence type="predicted"/>
<dbReference type="PRINTS" id="PR00038">
    <property type="entry name" value="HTHLUXR"/>
</dbReference>
<name>A0ABW5AHW8_9BRAD</name>
<accession>A0ABW5AHW8</accession>
<dbReference type="SMART" id="SM00421">
    <property type="entry name" value="HTH_LUXR"/>
    <property type="match status" value="1"/>
</dbReference>
<dbReference type="EMBL" id="JBHUIW010000008">
    <property type="protein sequence ID" value="MFD2182266.1"/>
    <property type="molecule type" value="Genomic_DNA"/>
</dbReference>
<gene>
    <name evidence="5" type="ORF">ACFSOX_08890</name>
</gene>
<comment type="caution">
    <text evidence="5">The sequence shown here is derived from an EMBL/GenBank/DDBJ whole genome shotgun (WGS) entry which is preliminary data.</text>
</comment>
<dbReference type="RefSeq" id="WP_378477450.1">
    <property type="nucleotide sequence ID" value="NZ_JBHUIW010000008.1"/>
</dbReference>
<dbReference type="PANTHER" id="PTHR44688:SF16">
    <property type="entry name" value="DNA-BINDING TRANSCRIPTIONAL ACTIVATOR DEVR_DOSR"/>
    <property type="match status" value="1"/>
</dbReference>
<dbReference type="InterPro" id="IPR016032">
    <property type="entry name" value="Sig_transdc_resp-reg_C-effctor"/>
</dbReference>
<dbReference type="InterPro" id="IPR036388">
    <property type="entry name" value="WH-like_DNA-bd_sf"/>
</dbReference>
<keyword evidence="3" id="KW-0804">Transcription</keyword>
<dbReference type="PANTHER" id="PTHR44688">
    <property type="entry name" value="DNA-BINDING TRANSCRIPTIONAL ACTIVATOR DEVR_DOSR"/>
    <property type="match status" value="1"/>
</dbReference>
<protein>
    <submittedName>
        <fullName evidence="5">Response regulator transcription factor</fullName>
    </submittedName>
</protein>
<dbReference type="Proteomes" id="UP001597314">
    <property type="component" value="Unassembled WGS sequence"/>
</dbReference>
<reference evidence="6" key="1">
    <citation type="journal article" date="2019" name="Int. J. Syst. Evol. Microbiol.">
        <title>The Global Catalogue of Microorganisms (GCM) 10K type strain sequencing project: providing services to taxonomists for standard genome sequencing and annotation.</title>
        <authorList>
            <consortium name="The Broad Institute Genomics Platform"/>
            <consortium name="The Broad Institute Genome Sequencing Center for Infectious Disease"/>
            <person name="Wu L."/>
            <person name="Ma J."/>
        </authorList>
    </citation>
    <scope>NUCLEOTIDE SEQUENCE [LARGE SCALE GENOMIC DNA]</scope>
    <source>
        <strain evidence="6">CGMCC 1.6774</strain>
    </source>
</reference>
<dbReference type="InterPro" id="IPR000792">
    <property type="entry name" value="Tscrpt_reg_LuxR_C"/>
</dbReference>
<feature type="domain" description="HTH luxR-type" evidence="4">
    <location>
        <begin position="189"/>
        <end position="254"/>
    </location>
</feature>
<evidence type="ECO:0000256" key="2">
    <source>
        <dbReference type="ARBA" id="ARBA00023125"/>
    </source>
</evidence>
<organism evidence="5 6">
    <name type="scientific">Rhodoplanes azumiensis</name>
    <dbReference type="NCBI Taxonomy" id="1897628"/>
    <lineage>
        <taxon>Bacteria</taxon>
        <taxon>Pseudomonadati</taxon>
        <taxon>Pseudomonadota</taxon>
        <taxon>Alphaproteobacteria</taxon>
        <taxon>Hyphomicrobiales</taxon>
        <taxon>Nitrobacteraceae</taxon>
        <taxon>Rhodoplanes</taxon>
    </lineage>
</organism>
<evidence type="ECO:0000313" key="6">
    <source>
        <dbReference type="Proteomes" id="UP001597314"/>
    </source>
</evidence>
<evidence type="ECO:0000256" key="1">
    <source>
        <dbReference type="ARBA" id="ARBA00023015"/>
    </source>
</evidence>
<dbReference type="CDD" id="cd06170">
    <property type="entry name" value="LuxR_C_like"/>
    <property type="match status" value="1"/>
</dbReference>
<dbReference type="SUPFAM" id="SSF46894">
    <property type="entry name" value="C-terminal effector domain of the bipartite response regulators"/>
    <property type="match status" value="1"/>
</dbReference>
<dbReference type="Gene3D" id="1.10.10.10">
    <property type="entry name" value="Winged helix-like DNA-binding domain superfamily/Winged helix DNA-binding domain"/>
    <property type="match status" value="1"/>
</dbReference>
<keyword evidence="2" id="KW-0238">DNA-binding</keyword>
<evidence type="ECO:0000256" key="3">
    <source>
        <dbReference type="ARBA" id="ARBA00023163"/>
    </source>
</evidence>
<keyword evidence="1" id="KW-0805">Transcription regulation</keyword>
<dbReference type="Pfam" id="PF00196">
    <property type="entry name" value="GerE"/>
    <property type="match status" value="1"/>
</dbReference>
<keyword evidence="6" id="KW-1185">Reference proteome</keyword>
<sequence>MTTSDALFRDLTVYAAVLDRFGFILAVNPQWKSFVDSGGLVLPFEDRSPPNYGIGENYLRFCAFADPLSPRLITGISQLLAGQTEIVSIIYQRRSAVQNTSFMLLGLPYATDGSRAILLHVDVTAVAAALAEAQRADGPTAVPAGAGSADAAERSDVVAAAGLEAAVLGAVTRTSARGVAARLHGSDSGDDRQPILSKRQWQVLSLMTNGLTNVEIARQLGLSPNTVKIHVSGILARLGLPSRTQAVHWALTQGRTEKQAASPDGRP</sequence>